<evidence type="ECO:0000256" key="5">
    <source>
        <dbReference type="SAM" id="Coils"/>
    </source>
</evidence>
<comment type="caution">
    <text evidence="8">The sequence shown here is derived from an EMBL/GenBank/DDBJ whole genome shotgun (WGS) entry which is preliminary data.</text>
</comment>
<dbReference type="Gene3D" id="1.20.5.3600">
    <property type="match status" value="1"/>
</dbReference>
<dbReference type="Gene3D" id="1.20.5.490">
    <property type="entry name" value="Single helix bin"/>
    <property type="match status" value="1"/>
</dbReference>
<dbReference type="InterPro" id="IPR025574">
    <property type="entry name" value="Nucleoporin_FG_rpt"/>
</dbReference>
<feature type="compositionally biased region" description="Polar residues" evidence="6">
    <location>
        <begin position="1"/>
        <end position="19"/>
    </location>
</feature>
<reference evidence="8" key="1">
    <citation type="submission" date="2022-10" db="EMBL/GenBank/DDBJ databases">
        <title>Culturing micro-colonial fungi from biological soil crusts in the Mojave desert and describing Neophaeococcomyces mojavensis, and introducing the new genera and species Taxawa tesnikishii.</title>
        <authorList>
            <person name="Kurbessoian T."/>
            <person name="Stajich J.E."/>
        </authorList>
    </citation>
    <scope>NUCLEOTIDE SEQUENCE</scope>
    <source>
        <strain evidence="8">TK_1</strain>
    </source>
</reference>
<evidence type="ECO:0000256" key="1">
    <source>
        <dbReference type="ARBA" id="ARBA00004567"/>
    </source>
</evidence>
<accession>A0ABQ9NSN3</accession>
<feature type="compositionally biased region" description="Polar residues" evidence="6">
    <location>
        <begin position="38"/>
        <end position="66"/>
    </location>
</feature>
<evidence type="ECO:0000256" key="3">
    <source>
        <dbReference type="ARBA" id="ARBA00023132"/>
    </source>
</evidence>
<evidence type="ECO:0000256" key="2">
    <source>
        <dbReference type="ARBA" id="ARBA00022448"/>
    </source>
</evidence>
<evidence type="ECO:0000313" key="9">
    <source>
        <dbReference type="Proteomes" id="UP001172684"/>
    </source>
</evidence>
<keyword evidence="5" id="KW-0175">Coiled coil</keyword>
<feature type="domain" description="Nucleoporin Nup54 alpha-helical" evidence="7">
    <location>
        <begin position="178"/>
        <end position="314"/>
    </location>
</feature>
<organism evidence="8 9">
    <name type="scientific">Coniosporium apollinis</name>
    <dbReference type="NCBI Taxonomy" id="61459"/>
    <lineage>
        <taxon>Eukaryota</taxon>
        <taxon>Fungi</taxon>
        <taxon>Dikarya</taxon>
        <taxon>Ascomycota</taxon>
        <taxon>Pezizomycotina</taxon>
        <taxon>Dothideomycetes</taxon>
        <taxon>Dothideomycetes incertae sedis</taxon>
        <taxon>Coniosporium</taxon>
    </lineage>
</organism>
<dbReference type="Proteomes" id="UP001172684">
    <property type="component" value="Unassembled WGS sequence"/>
</dbReference>
<sequence length="394" mass="43542">MFASLNNANTQTQPSLFGASTTTSQPQQGTSLFGSLGGTQPQQQTSGLFGASAQPSQGTGLFGSSAQPQQQQQQQTSTLFGASQQPQQQSSSLFGGLQSQRPGTASVFGTSQQQPQGQSVYGRSTQQWQPGMSTREKSIPEQMEIIYNKWNPESPACALTTYFYNSVRPEEVPYYGPSPGEDEKKWEEALAKKPTPNSIPVQARGFTGISQRLIVQIHAVNALQSRLHEINNSLTAMMQSHDLVISVRAQDARRRHVALSQRCLSLATKVQVLRNRGYAMDSAEEELKKKLMQLERRAFDPVLNGRQEEIWARMSAVRARAKLLQEESERLGKNLANGAEEPIDDETMKRVKQILNNYDAQLSHLNKELEQIRSEFADWEATTAVPAKGVNGVT</sequence>
<feature type="compositionally biased region" description="Polar residues" evidence="6">
    <location>
        <begin position="101"/>
        <end position="132"/>
    </location>
</feature>
<evidence type="ECO:0000259" key="7">
    <source>
        <dbReference type="Pfam" id="PF13874"/>
    </source>
</evidence>
<evidence type="ECO:0000313" key="8">
    <source>
        <dbReference type="EMBL" id="KAJ9665405.1"/>
    </source>
</evidence>
<keyword evidence="4" id="KW-0539">Nucleus</keyword>
<feature type="compositionally biased region" description="Low complexity" evidence="6">
    <location>
        <begin position="20"/>
        <end position="31"/>
    </location>
</feature>
<evidence type="ECO:0000256" key="4">
    <source>
        <dbReference type="ARBA" id="ARBA00023242"/>
    </source>
</evidence>
<comment type="subcellular location">
    <subcellularLocation>
        <location evidence="1">Nucleus</location>
        <location evidence="1">Nuclear pore complex</location>
    </subcellularLocation>
</comment>
<proteinExistence type="predicted"/>
<keyword evidence="2" id="KW-0813">Transport</keyword>
<evidence type="ECO:0000256" key="6">
    <source>
        <dbReference type="SAM" id="MobiDB-lite"/>
    </source>
</evidence>
<dbReference type="InterPro" id="IPR025712">
    <property type="entry name" value="Nup54_alpha-helical_dom"/>
</dbReference>
<dbReference type="Pfam" id="PF13634">
    <property type="entry name" value="Nucleoporin_FG"/>
    <property type="match status" value="1"/>
</dbReference>
<dbReference type="Pfam" id="PF18570">
    <property type="entry name" value="Nup54_57_C"/>
    <property type="match status" value="1"/>
</dbReference>
<keyword evidence="3" id="KW-0906">Nuclear pore complex</keyword>
<dbReference type="PANTHER" id="PTHR13000:SF0">
    <property type="entry name" value="NUCLEOPORIN P54"/>
    <property type="match status" value="1"/>
</dbReference>
<dbReference type="EMBL" id="JAPDRL010000029">
    <property type="protein sequence ID" value="KAJ9665405.1"/>
    <property type="molecule type" value="Genomic_DNA"/>
</dbReference>
<keyword evidence="3" id="KW-0811">Translocation</keyword>
<protein>
    <submittedName>
        <fullName evidence="8">Nucleoporin nup57</fullName>
    </submittedName>
</protein>
<gene>
    <name evidence="8" type="primary">NUP57</name>
    <name evidence="8" type="ORF">H2201_004483</name>
</gene>
<dbReference type="InterPro" id="IPR024864">
    <property type="entry name" value="Nup54/Nup57/Nup44"/>
</dbReference>
<feature type="region of interest" description="Disordered" evidence="6">
    <location>
        <begin position="1"/>
        <end position="137"/>
    </location>
</feature>
<feature type="compositionally biased region" description="Low complexity" evidence="6">
    <location>
        <begin position="67"/>
        <end position="100"/>
    </location>
</feature>
<name>A0ABQ9NSN3_9PEZI</name>
<keyword evidence="9" id="KW-1185">Reference proteome</keyword>
<dbReference type="PANTHER" id="PTHR13000">
    <property type="entry name" value="NUCLEOPORIN P54"/>
    <property type="match status" value="1"/>
</dbReference>
<keyword evidence="3" id="KW-0653">Protein transport</keyword>
<dbReference type="Pfam" id="PF13874">
    <property type="entry name" value="Nup54"/>
    <property type="match status" value="1"/>
</dbReference>
<keyword evidence="3" id="KW-0509">mRNA transport</keyword>
<feature type="coiled-coil region" evidence="5">
    <location>
        <begin position="348"/>
        <end position="382"/>
    </location>
</feature>